<keyword evidence="5" id="KW-1133">Transmembrane helix</keyword>
<dbReference type="PANTHER" id="PTHR24028:SF146">
    <property type="entry name" value="CADHERIN 96CB, ISOFORM D-RELATED"/>
    <property type="match status" value="1"/>
</dbReference>
<name>A0AAU9VC09_EUPED</name>
<dbReference type="GO" id="GO:0005509">
    <property type="term" value="F:calcium ion binding"/>
    <property type="evidence" value="ECO:0007669"/>
    <property type="project" value="InterPro"/>
</dbReference>
<proteinExistence type="predicted"/>
<evidence type="ECO:0000313" key="7">
    <source>
        <dbReference type="EMBL" id="CAH2107305.1"/>
    </source>
</evidence>
<evidence type="ECO:0000256" key="4">
    <source>
        <dbReference type="SAM" id="MobiDB-lite"/>
    </source>
</evidence>
<keyword evidence="3" id="KW-0325">Glycoprotein</keyword>
<dbReference type="PROSITE" id="PS00232">
    <property type="entry name" value="CADHERIN_1"/>
    <property type="match status" value="1"/>
</dbReference>
<feature type="chain" id="PRO_5043639420" evidence="6">
    <location>
        <begin position="19"/>
        <end position="1989"/>
    </location>
</feature>
<evidence type="ECO:0000256" key="3">
    <source>
        <dbReference type="ARBA" id="ARBA00023180"/>
    </source>
</evidence>
<dbReference type="EMBL" id="CAKOGL010000030">
    <property type="protein sequence ID" value="CAH2107305.1"/>
    <property type="molecule type" value="Genomic_DNA"/>
</dbReference>
<evidence type="ECO:0000256" key="1">
    <source>
        <dbReference type="ARBA" id="ARBA00004370"/>
    </source>
</evidence>
<keyword evidence="2 5" id="KW-0472">Membrane</keyword>
<dbReference type="GO" id="GO:0007155">
    <property type="term" value="P:cell adhesion"/>
    <property type="evidence" value="ECO:0007669"/>
    <property type="project" value="InterPro"/>
</dbReference>
<dbReference type="InterPro" id="IPR050174">
    <property type="entry name" value="Protocadherin/Cadherin-CA"/>
</dbReference>
<evidence type="ECO:0000256" key="6">
    <source>
        <dbReference type="SAM" id="SignalP"/>
    </source>
</evidence>
<feature type="signal peptide" evidence="6">
    <location>
        <begin position="1"/>
        <end position="18"/>
    </location>
</feature>
<dbReference type="Proteomes" id="UP001153954">
    <property type="component" value="Unassembled WGS sequence"/>
</dbReference>
<comment type="subcellular location">
    <subcellularLocation>
        <location evidence="1">Membrane</location>
    </subcellularLocation>
</comment>
<dbReference type="PANTHER" id="PTHR24028">
    <property type="entry name" value="CADHERIN-87A"/>
    <property type="match status" value="1"/>
</dbReference>
<keyword evidence="6" id="KW-0732">Signal</keyword>
<organism evidence="7 8">
    <name type="scientific">Euphydryas editha</name>
    <name type="common">Edith's checkerspot</name>
    <dbReference type="NCBI Taxonomy" id="104508"/>
    <lineage>
        <taxon>Eukaryota</taxon>
        <taxon>Metazoa</taxon>
        <taxon>Ecdysozoa</taxon>
        <taxon>Arthropoda</taxon>
        <taxon>Hexapoda</taxon>
        <taxon>Insecta</taxon>
        <taxon>Pterygota</taxon>
        <taxon>Neoptera</taxon>
        <taxon>Endopterygota</taxon>
        <taxon>Lepidoptera</taxon>
        <taxon>Glossata</taxon>
        <taxon>Ditrysia</taxon>
        <taxon>Papilionoidea</taxon>
        <taxon>Nymphalidae</taxon>
        <taxon>Nymphalinae</taxon>
        <taxon>Euphydryas</taxon>
    </lineage>
</organism>
<keyword evidence="5" id="KW-0812">Transmembrane</keyword>
<sequence length="1989" mass="221867">MGRLWILFFHIITTIIHGNNGCSISGVSNWLIPLSRNIQDTHDGVIFNATTSDILKGLNRGPYVSVGLLDSELVISTNADYINFEENETIQSIGFSINFGCTDGSTRLLVFTIGIIDTNNNDPVFIPTNNYEYTLPFPIPPNFSITNCNNDLIVRDIDLTTERIDFTLEGSTFFEISYDPSGSTAPKEFKATLRTTTFIRSITEPIILTVTATDVDRTGDPARTATATVTILADSEFTLPEELIFSQPFYIAKYTTEHEIILTDYISLNQGFDSQVEFSLDGQFSEYFTLIQNENQITLTVVTELDLETFEQKDIYLIVRAERNFTSGATATIILQLPEARELKFEKPSYSGTLEINIVTIEEIFLNVGFDNDISFHLTGRYAEIFNLRVNNRNRVEIEIKEEISENIVMENNFLVLTLIASGPQAVTAKTSIFFEIIKDDYVTPVFSQNIYNGMYVSESEVIFPNIALTQGYDETVTYKLMGEHASYFTLNTNSNNVILTLNSTISEDLIFNEKVLLLSILAEKPRTVGANAAVALKFSTELIEFTILKFTKSTYIGQLNHGELTVEDVILESGYSSQIQFTLNGDYKESFTISNINNVVNIALSSIASIEDLTTNSFVVLEIEATRERAVPVTTSVIIDIPEIKILNPIFSKPFYNGSYTKENGLVFMEEITLQKGYDSSVMFSLEGEHSQWFSIEQNENLVTLVSNQVSPLPQDILENNSNLIFAVVANKPETIGGQAAILIDLPKETTYLQFEKNSYTGRIENGYLQLEEIRLSGGSISSIELILVGDFSSYFNITKEYHSIIIQLLDIPEEIITNNNVIILTLEASQSNSIKGHTTIVLEVVRSQIIPPVFEQLYYFGEYSNQEGLSFLDRIQLIGGFDGTVSFELEGDSSQWFNLVEIEENNFTLSLKNENLLEVTDRNVLIFTVAAHKTDTESARATIIISLKGSTIKENVFFDKILYNGKLQDNNVIHETITVANFNDLKILIEGEYSSLFEAHLVNGVVTVQTIGSAVIPSDLTHVTLTLHADNASAVLILDVVDTGRKPTLRFEQTSYIGSFNNEIVTLSPITLSEGYSEDVSFTLHGALAPYFQLIRNEAIITLEVNEIIPEEILVANKIILLGLKASASNSKSAIAVIVLDVKEKETPISDELIFDRTYYTGHYSNGQLQFNQIISLVNGYDSTTIFSLEGAFAEWFDLRQTDNSAILVLSESIPSPVLAANQIIVLEVHAETSAGGTGRTVVIVTHDYETDEAFDKVLYVGKFENGVVSHETITISGYSGTSVQIAGAYQSSFEASIQNGVVTIRLSPSATPLPANLAHIPLTLQAGRADAVLLLEVVGSGVTNPPDVIFSKSSYFFWADVNQTGVVGRVEATASNNEVFEYSLQFNDDYLQDRITINNEGEIILSASIQSGVHSFIVTATTQNSQATASVLLRVEALPKCNSDEGLPPLIILERDEEQPHKNLVVFDQIKENCRYELSNSWPANQSWLYIDNEGLHAEAIDREDQSIAFMTLSQIQVELILFCDSDETSVAKRSLNTERLELGSYNYGSNKWILADTIEYNPRRSFVNLIVNDINDNPPIFIGKENEPIYAGFPVPELQDMILPRALVEVKATDADIGENAALIYWSREDSIAVAPQTGFVHVRSDARLEDNSRLTVYATDLNGRGLNGTLDIVVKFLDINQIAVVTVRNAFLDDESSVLNNLSTSVGYEIKVLRTVVISESSEVNFSRKRRDLSSNPDISLQLYVYGINENEPVNVVQLTGDINNSNVVSVNIARVLSLEDHLEGLEICPIPGRDVGLLVATIVLAVLLFIVILTIILWFVLIRKYKLHLKWRKSQSYKEFDDNNSEVSRNNTIDPIPKVEISPKPRPDIEELKRSERRLQERLDIPIVSIGPEIDVNDIKDEPPTETIVDIVTPIPQLPIVIQSIDKLKDNSDESDEDEFGEKKVKQRKSVVTFNENVEKIIHLEDNFEDPDTPEPTLEIYKF</sequence>
<feature type="region of interest" description="Disordered" evidence="4">
    <location>
        <begin position="1846"/>
        <end position="1865"/>
    </location>
</feature>
<feature type="transmembrane region" description="Helical" evidence="5">
    <location>
        <begin position="1801"/>
        <end position="1828"/>
    </location>
</feature>
<accession>A0AAU9VC09</accession>
<dbReference type="SUPFAM" id="SSF49313">
    <property type="entry name" value="Cadherin-like"/>
    <property type="match status" value="1"/>
</dbReference>
<dbReference type="CDD" id="cd11304">
    <property type="entry name" value="Cadherin_repeat"/>
    <property type="match status" value="1"/>
</dbReference>
<dbReference type="Gene3D" id="2.60.40.60">
    <property type="entry name" value="Cadherins"/>
    <property type="match status" value="2"/>
</dbReference>
<dbReference type="InterPro" id="IPR020894">
    <property type="entry name" value="Cadherin_CS"/>
</dbReference>
<evidence type="ECO:0000256" key="2">
    <source>
        <dbReference type="ARBA" id="ARBA00023136"/>
    </source>
</evidence>
<evidence type="ECO:0000313" key="8">
    <source>
        <dbReference type="Proteomes" id="UP001153954"/>
    </source>
</evidence>
<reference evidence="7" key="1">
    <citation type="submission" date="2022-03" db="EMBL/GenBank/DDBJ databases">
        <authorList>
            <person name="Tunstrom K."/>
        </authorList>
    </citation>
    <scope>NUCLEOTIDE SEQUENCE</scope>
</reference>
<gene>
    <name evidence="7" type="ORF">EEDITHA_LOCUS21352</name>
</gene>
<keyword evidence="8" id="KW-1185">Reference proteome</keyword>
<comment type="caution">
    <text evidence="7">The sequence shown here is derived from an EMBL/GenBank/DDBJ whole genome shotgun (WGS) entry which is preliminary data.</text>
</comment>
<evidence type="ECO:0000256" key="5">
    <source>
        <dbReference type="SAM" id="Phobius"/>
    </source>
</evidence>
<dbReference type="GO" id="GO:0005886">
    <property type="term" value="C:plasma membrane"/>
    <property type="evidence" value="ECO:0007669"/>
    <property type="project" value="InterPro"/>
</dbReference>
<dbReference type="InterPro" id="IPR015919">
    <property type="entry name" value="Cadherin-like_sf"/>
</dbReference>
<protein>
    <submittedName>
        <fullName evidence="7">Uncharacterized protein</fullName>
    </submittedName>
</protein>